<dbReference type="GO" id="GO:0016020">
    <property type="term" value="C:membrane"/>
    <property type="evidence" value="ECO:0007669"/>
    <property type="project" value="TreeGrafter"/>
</dbReference>
<dbReference type="Pfam" id="PF12335">
    <property type="entry name" value="SBF2"/>
    <property type="match status" value="1"/>
</dbReference>
<dbReference type="Gene3D" id="3.30.60.20">
    <property type="match status" value="1"/>
</dbReference>
<dbReference type="InterPro" id="IPR005112">
    <property type="entry name" value="dDENN_dom"/>
</dbReference>
<organism evidence="7 8">
    <name type="scientific">Diaphorina citri</name>
    <name type="common">Asian citrus psyllid</name>
    <dbReference type="NCBI Taxonomy" id="121845"/>
    <lineage>
        <taxon>Eukaryota</taxon>
        <taxon>Metazoa</taxon>
        <taxon>Ecdysozoa</taxon>
        <taxon>Arthropoda</taxon>
        <taxon>Hexapoda</taxon>
        <taxon>Insecta</taxon>
        <taxon>Pterygota</taxon>
        <taxon>Neoptera</taxon>
        <taxon>Paraneoptera</taxon>
        <taxon>Hemiptera</taxon>
        <taxon>Sternorrhyncha</taxon>
        <taxon>Psylloidea</taxon>
        <taxon>Psyllidae</taxon>
        <taxon>Diaphorininae</taxon>
        <taxon>Diaphorina</taxon>
    </lineage>
</organism>
<dbReference type="InterPro" id="IPR002219">
    <property type="entry name" value="PKC_DAG/PE"/>
</dbReference>
<feature type="domain" description="Phorbol-ester/DAG-type" evidence="4">
    <location>
        <begin position="1406"/>
        <end position="1456"/>
    </location>
</feature>
<dbReference type="GO" id="GO:0005085">
    <property type="term" value="F:guanyl-nucleotide exchange factor activity"/>
    <property type="evidence" value="ECO:0007669"/>
    <property type="project" value="TreeGrafter"/>
</dbReference>
<dbReference type="InterPro" id="IPR030564">
    <property type="entry name" value="Myotubularin"/>
</dbReference>
<evidence type="ECO:0000313" key="7">
    <source>
        <dbReference type="Proteomes" id="UP000079169"/>
    </source>
</evidence>
<feature type="compositionally biased region" description="Basic and acidic residues" evidence="2">
    <location>
        <begin position="709"/>
        <end position="718"/>
    </location>
</feature>
<dbReference type="Pfam" id="PF02141">
    <property type="entry name" value="DENN"/>
    <property type="match status" value="1"/>
</dbReference>
<protein>
    <submittedName>
        <fullName evidence="8">Myotubularin-related protein 13-like</fullName>
    </submittedName>
</protein>
<feature type="domain" description="Myotubularin phosphatase" evidence="6">
    <location>
        <begin position="810"/>
        <end position="1340"/>
    </location>
</feature>
<name>A0A3Q0J7F7_DIACI</name>
<dbReference type="SUPFAM" id="SSF50729">
    <property type="entry name" value="PH domain-like"/>
    <property type="match status" value="1"/>
</dbReference>
<feature type="domain" description="UDENN" evidence="5">
    <location>
        <begin position="6"/>
        <end position="473"/>
    </location>
</feature>
<dbReference type="InterPro" id="IPR001194">
    <property type="entry name" value="cDENN_dom"/>
</dbReference>
<evidence type="ECO:0000259" key="4">
    <source>
        <dbReference type="PROSITE" id="PS50081"/>
    </source>
</evidence>
<feature type="compositionally biased region" description="Polar residues" evidence="2">
    <location>
        <begin position="1380"/>
        <end position="1396"/>
    </location>
</feature>
<dbReference type="InterPro" id="IPR010569">
    <property type="entry name" value="Myotubularin-like_Pase_dom"/>
</dbReference>
<dbReference type="InterPro" id="IPR043153">
    <property type="entry name" value="DENN_C"/>
</dbReference>
<feature type="compositionally biased region" description="Low complexity" evidence="2">
    <location>
        <begin position="1060"/>
        <end position="1074"/>
    </location>
</feature>
<dbReference type="PROSITE" id="PS50003">
    <property type="entry name" value="PH_DOMAIN"/>
    <property type="match status" value="1"/>
</dbReference>
<evidence type="ECO:0000259" key="3">
    <source>
        <dbReference type="PROSITE" id="PS50003"/>
    </source>
</evidence>
<sequence>MARLADYFVVVGFDHEKERGGISKGIILQRFPEKDWSDTPFIDGIEWMDVIVADLDGGAIIVPGSLSPPIYLLPEPLLSHTTESLSLVLQTELATADFAFPPPITSRPSHPALIDKEIRAVFLRTFAQLLQGYRSCLTIIRIVPKPVITFHKEEDTIESEHHSVSALATQHTPRSINQHHSIMYAPKCLVLVSRLDYIETFRNCLGTIYSVYLESMSVPLETLIGNILGCIQVPPPGGPQVRFSIGAGDRQALQPPLSPTLPVTHTAVYSLFQQLGIRNVLLLFCAVMTEHKILFQSRSYGHLTEACRALTALMYPFKHSHVYIPLLPTGLVDVLSTPTPFVIGVHSSLKIDASELVCWEIEFPKILTPSLLPGEELLFEGLRAYLLPDGREEGIGGTVGGPPLLPAEGAIFVTNYRIIFKGTPLDPFEIASFVSERGPPWRPCDQWDELYCEFTELLRREAQDQKCVQQHIQGTPLDPFACEQVVTRAFPITSLNKEKKITSQYLSHLDQSLQEGYQLRSSTFQVTALTSMGSRTDLSWLQSLKPLPPRIVPMGPHISNINDTRHIVSNSARRLEVLRSCINCIFDNKISDARKTFPAVLRALKTRAARLALCTELGQYVVGNKVTLEHQQFDLVVRLMNCALQHIIVHDIPQHRPNTASLRHTNCHFSVNVIFCIIITIWYIYRMVYLLVPLDVGGGAKTHHRPDKRHPVPDDERLSNSMTNKVEISSTHIELLVPLDVGGGAKTHHRPDKRHPVPDDERLINSMTNKLVDIPSGITNHVTDAKTLERMVDIPSGITNHVTDAKTLERMVERSYVRDWTRLGLGAGGGGGGKSKEPFRISTVNSAYMMCRSYPALLVMPASITDESVRKIYRCYRHGRVPAITWRHGKNKSLLVRGSGAQSHDYWQSCGWGMSDSSLSINSLLLAAEDNTLTPENSRRSNPFSKPMSTMGVFPRGSGGKTSGGTAGSKSFARWGSLKDRRNSNSNFPPSGNATGPGGPSSTNLRSPHNPARLSADSDSGSESDRRNSNSNFPPGGNATGPGGPSSTNLRSPHNPARLSADSDSGSESRPSSDTQSDVARKASDQDGPYIMQLSGAVVDLLDVQGSSVMLCLEDGWDITCQLSSLAQLCLDPYYRTLEGFRVLVEKEWIAFGHRFSHRSNLNVHSPASGFTPTFLQFLDAVHQILTQFPLAFEFNDFYLRFLAYHSVSCRFRTFLLDCELERVEFGFAAVEDKRGSLTSHHKGVSNSLGQQNLGQSVFDFIEKHHARSPMFFNFLYTPDVENPVSTTNKSARKVVTFGYNNVDQSIPDAFSYVLEEIHRLESELGLLPQKWKMLWDKLELPTTDSLTRHSSFSTQLVRWHGRLLHKRSTLEILMRGKLTNSGVPSSTNENAGNSTAPPPHVYSHPHRFERHNFTTPTYCDLCTNLLWGPVKTSMRCCDCGYSCHERCAEGVPKNCTKYKNVQDGGTLTNQTIARSHDSGSVNSSVTAKQNQQYYDQFSSNVAENRTHEGYLYKRGALLKGWKQRWFVLDSIKHQLRYYDAMEDSHCKGYIDSLTLRTNRRTYNFCANDAANAQEWIEKIQACLQ</sequence>
<feature type="region of interest" description="Disordered" evidence="2">
    <location>
        <begin position="700"/>
        <end position="719"/>
    </location>
</feature>
<reference evidence="8" key="1">
    <citation type="submission" date="2025-08" db="UniProtKB">
        <authorList>
            <consortium name="RefSeq"/>
        </authorList>
    </citation>
    <scope>IDENTIFICATION</scope>
</reference>
<feature type="region of interest" description="Disordered" evidence="2">
    <location>
        <begin position="932"/>
        <end position="1087"/>
    </location>
</feature>
<dbReference type="PROSITE" id="PS00479">
    <property type="entry name" value="ZF_DAG_PE_1"/>
    <property type="match status" value="1"/>
</dbReference>
<dbReference type="SMART" id="SM00568">
    <property type="entry name" value="GRAM"/>
    <property type="match status" value="1"/>
</dbReference>
<dbReference type="PROSITE" id="PS51339">
    <property type="entry name" value="PPASE_MYOTUBULARIN"/>
    <property type="match status" value="1"/>
</dbReference>
<evidence type="ECO:0000313" key="8">
    <source>
        <dbReference type="RefSeq" id="XP_026684412.1"/>
    </source>
</evidence>
<dbReference type="InterPro" id="IPR029021">
    <property type="entry name" value="Prot-tyrosine_phosphatase-like"/>
</dbReference>
<dbReference type="Pfam" id="PF00169">
    <property type="entry name" value="PH"/>
    <property type="match status" value="1"/>
</dbReference>
<evidence type="ECO:0000256" key="2">
    <source>
        <dbReference type="SAM" id="MobiDB-lite"/>
    </source>
</evidence>
<dbReference type="InterPro" id="IPR001849">
    <property type="entry name" value="PH_domain"/>
</dbReference>
<dbReference type="SMART" id="SM00233">
    <property type="entry name" value="PH"/>
    <property type="match status" value="1"/>
</dbReference>
<dbReference type="Pfam" id="PF00130">
    <property type="entry name" value="C1_1"/>
    <property type="match status" value="1"/>
</dbReference>
<evidence type="ECO:0000259" key="5">
    <source>
        <dbReference type="PROSITE" id="PS50211"/>
    </source>
</evidence>
<dbReference type="RefSeq" id="XP_026684412.1">
    <property type="nucleotide sequence ID" value="XM_026828611.1"/>
</dbReference>
<proteinExistence type="inferred from homology"/>
<evidence type="ECO:0000259" key="6">
    <source>
        <dbReference type="PROSITE" id="PS51339"/>
    </source>
</evidence>
<feature type="compositionally biased region" description="Polar residues" evidence="2">
    <location>
        <begin position="984"/>
        <end position="1007"/>
    </location>
</feature>
<dbReference type="PaxDb" id="121845-A0A3Q0J7F7"/>
<dbReference type="Pfam" id="PF06602">
    <property type="entry name" value="Myotub-related"/>
    <property type="match status" value="2"/>
</dbReference>
<dbReference type="SUPFAM" id="SSF52799">
    <property type="entry name" value="(Phosphotyrosine protein) phosphatases II"/>
    <property type="match status" value="2"/>
</dbReference>
<dbReference type="Proteomes" id="UP000079169">
    <property type="component" value="Unplaced"/>
</dbReference>
<dbReference type="GO" id="GO:0005737">
    <property type="term" value="C:cytoplasm"/>
    <property type="evidence" value="ECO:0007669"/>
    <property type="project" value="TreeGrafter"/>
</dbReference>
<dbReference type="SMART" id="SM00109">
    <property type="entry name" value="C1"/>
    <property type="match status" value="1"/>
</dbReference>
<feature type="compositionally biased region" description="Polar residues" evidence="2">
    <location>
        <begin position="932"/>
        <end position="948"/>
    </location>
</feature>
<accession>A0A3Q0J7F7</accession>
<dbReference type="PANTHER" id="PTHR10807:SF109">
    <property type="entry name" value="SET DOMAIN BINDING FACTOR, ISOFORM A"/>
    <property type="match status" value="1"/>
</dbReference>
<dbReference type="PROSITE" id="PS50081">
    <property type="entry name" value="ZF_DAG_PE_2"/>
    <property type="match status" value="1"/>
</dbReference>
<evidence type="ECO:0000256" key="1">
    <source>
        <dbReference type="ARBA" id="ARBA00007471"/>
    </source>
</evidence>
<dbReference type="PANTHER" id="PTHR10807">
    <property type="entry name" value="MYOTUBULARIN-RELATED"/>
    <property type="match status" value="1"/>
</dbReference>
<dbReference type="STRING" id="121845.A0A3Q0J7F7"/>
<dbReference type="Gene3D" id="2.30.29.30">
    <property type="entry name" value="Pleckstrin-homology domain (PH domain)/Phosphotyrosine-binding domain (PTB)"/>
    <property type="match status" value="1"/>
</dbReference>
<dbReference type="Gene3D" id="3.40.50.11500">
    <property type="match status" value="2"/>
</dbReference>
<dbReference type="SMART" id="SM00801">
    <property type="entry name" value="dDENN"/>
    <property type="match status" value="1"/>
</dbReference>
<dbReference type="InterPro" id="IPR022096">
    <property type="entry name" value="SBF1/SBF2"/>
</dbReference>
<keyword evidence="7" id="KW-1185">Reference proteome</keyword>
<comment type="similarity">
    <text evidence="1">Belongs to the protein-tyrosine phosphatase family. Non-receptor class myotubularin subfamily.</text>
</comment>
<dbReference type="InterPro" id="IPR011993">
    <property type="entry name" value="PH-like_dom_sf"/>
</dbReference>
<dbReference type="PROSITE" id="PS50211">
    <property type="entry name" value="DENN"/>
    <property type="match status" value="1"/>
</dbReference>
<feature type="domain" description="PH" evidence="3">
    <location>
        <begin position="1505"/>
        <end position="1585"/>
    </location>
</feature>
<dbReference type="SMART" id="SM00799">
    <property type="entry name" value="DENN"/>
    <property type="match status" value="1"/>
</dbReference>
<dbReference type="GeneID" id="103516122"/>
<dbReference type="InterPro" id="IPR037516">
    <property type="entry name" value="Tripartite_DENN"/>
</dbReference>
<dbReference type="KEGG" id="dci:103516122"/>
<feature type="compositionally biased region" description="Gly residues" evidence="2">
    <location>
        <begin position="957"/>
        <end position="967"/>
    </location>
</feature>
<dbReference type="InterPro" id="IPR004182">
    <property type="entry name" value="GRAM"/>
</dbReference>
<feature type="region of interest" description="Disordered" evidence="2">
    <location>
        <begin position="1380"/>
        <end position="1404"/>
    </location>
</feature>
<gene>
    <name evidence="8" type="primary">LOC103516122</name>
</gene>
<dbReference type="CDD" id="cd01235">
    <property type="entry name" value="PH_Sbf1_hMTMR5"/>
    <property type="match status" value="1"/>
</dbReference>
<dbReference type="CDD" id="cd20827">
    <property type="entry name" value="C1_Sbf-like"/>
    <property type="match status" value="1"/>
</dbReference>